<dbReference type="AlphaFoldDB" id="A0A6A3B5I8"/>
<sequence length="313" mass="36048">MPRVSFFALASITVQLAARTRYNWYCNTSVVVVAFVASEEFVGETNFAAQTTQFEDPPLLKKNLELYITMDLARVLVDSSDCTIVQAVQSRNTISLNRSRSSRLLGNSINLLCSVMRLRESTLFLELLPHVPTNFQVENIVWRWKMEALSLKRDDPLFREKQSQRRSIICLFMKMNVAGEHDIFRREVEIDSETGKFVDKHSFFELDILHREVEIQSREGCCFRPFAVKLSLCYLESNILRCEVEIGSEIGKLFVTVSRPFAVKLSLCCLESNILRCEVEIGSEIRKPIRREVEPQMARYPPSELKSRMTPSS</sequence>
<name>A0A6A3B5I8_HIBSY</name>
<evidence type="ECO:0000256" key="1">
    <source>
        <dbReference type="SAM" id="SignalP"/>
    </source>
</evidence>
<keyword evidence="1" id="KW-0732">Signal</keyword>
<dbReference type="Proteomes" id="UP000436088">
    <property type="component" value="Unassembled WGS sequence"/>
</dbReference>
<feature type="signal peptide" evidence="1">
    <location>
        <begin position="1"/>
        <end position="17"/>
    </location>
</feature>
<accession>A0A6A3B5I8</accession>
<proteinExistence type="predicted"/>
<dbReference type="EMBL" id="VEPZ02000931">
    <property type="protein sequence ID" value="KAE8710329.1"/>
    <property type="molecule type" value="Genomic_DNA"/>
</dbReference>
<organism evidence="2 3">
    <name type="scientific">Hibiscus syriacus</name>
    <name type="common">Rose of Sharon</name>
    <dbReference type="NCBI Taxonomy" id="106335"/>
    <lineage>
        <taxon>Eukaryota</taxon>
        <taxon>Viridiplantae</taxon>
        <taxon>Streptophyta</taxon>
        <taxon>Embryophyta</taxon>
        <taxon>Tracheophyta</taxon>
        <taxon>Spermatophyta</taxon>
        <taxon>Magnoliopsida</taxon>
        <taxon>eudicotyledons</taxon>
        <taxon>Gunneridae</taxon>
        <taxon>Pentapetalae</taxon>
        <taxon>rosids</taxon>
        <taxon>malvids</taxon>
        <taxon>Malvales</taxon>
        <taxon>Malvaceae</taxon>
        <taxon>Malvoideae</taxon>
        <taxon>Hibiscus</taxon>
    </lineage>
</organism>
<evidence type="ECO:0000313" key="3">
    <source>
        <dbReference type="Proteomes" id="UP000436088"/>
    </source>
</evidence>
<feature type="chain" id="PRO_5025555883" evidence="1">
    <location>
        <begin position="18"/>
        <end position="313"/>
    </location>
</feature>
<evidence type="ECO:0000313" key="2">
    <source>
        <dbReference type="EMBL" id="KAE8710329.1"/>
    </source>
</evidence>
<keyword evidence="3" id="KW-1185">Reference proteome</keyword>
<comment type="caution">
    <text evidence="2">The sequence shown here is derived from an EMBL/GenBank/DDBJ whole genome shotgun (WGS) entry which is preliminary data.</text>
</comment>
<reference evidence="2" key="1">
    <citation type="submission" date="2019-09" db="EMBL/GenBank/DDBJ databases">
        <title>Draft genome information of white flower Hibiscus syriacus.</title>
        <authorList>
            <person name="Kim Y.-M."/>
        </authorList>
    </citation>
    <scope>NUCLEOTIDE SEQUENCE [LARGE SCALE GENOMIC DNA]</scope>
    <source>
        <strain evidence="2">YM2019G1</strain>
    </source>
</reference>
<protein>
    <submittedName>
        <fullName evidence="2">Uncharacterized protein</fullName>
    </submittedName>
</protein>
<gene>
    <name evidence="2" type="ORF">F3Y22_tig00110324pilonHSYRG00039</name>
</gene>